<protein>
    <recommendedName>
        <fullName evidence="3">DUF3318 domain-containing protein</fullName>
    </recommendedName>
</protein>
<gene>
    <name evidence="1" type="ORF">AsFPU1_0829</name>
</gene>
<dbReference type="Proteomes" id="UP000287247">
    <property type="component" value="Unassembled WGS sequence"/>
</dbReference>
<proteinExistence type="predicted"/>
<dbReference type="InterPro" id="IPR021751">
    <property type="entry name" value="DUF3318"/>
</dbReference>
<evidence type="ECO:0000313" key="2">
    <source>
        <dbReference type="Proteomes" id="UP000287247"/>
    </source>
</evidence>
<evidence type="ECO:0008006" key="3">
    <source>
        <dbReference type="Google" id="ProtNLM"/>
    </source>
</evidence>
<evidence type="ECO:0000313" key="1">
    <source>
        <dbReference type="EMBL" id="GBF79434.1"/>
    </source>
</evidence>
<dbReference type="Pfam" id="PF11780">
    <property type="entry name" value="DUF3318"/>
    <property type="match status" value="1"/>
</dbReference>
<dbReference type="AlphaFoldDB" id="A0A401IDY3"/>
<dbReference type="OrthoDB" id="455481at2"/>
<keyword evidence="2" id="KW-1185">Reference proteome</keyword>
<name>A0A401IDY3_APHSA</name>
<reference evidence="2" key="1">
    <citation type="submission" date="2017-05" db="EMBL/GenBank/DDBJ databases">
        <title>Physiological properties and genetic analysis related to exopolysaccharide production of fresh-water unicellular cyanobacterium Aphanothece sacrum, Suizenji Nori, that has been cultured as a food source in Japan.</title>
        <authorList>
            <person name="Kanesaki Y."/>
            <person name="Yoshikawa S."/>
            <person name="Ohki K."/>
        </authorList>
    </citation>
    <scope>NUCLEOTIDE SEQUENCE [LARGE SCALE GENOMIC DNA]</scope>
    <source>
        <strain evidence="2">FPU1</strain>
    </source>
</reference>
<organism evidence="1 2">
    <name type="scientific">Aphanothece sacrum FPU1</name>
    <dbReference type="NCBI Taxonomy" id="1920663"/>
    <lineage>
        <taxon>Bacteria</taxon>
        <taxon>Bacillati</taxon>
        <taxon>Cyanobacteriota</taxon>
        <taxon>Cyanophyceae</taxon>
        <taxon>Oscillatoriophycideae</taxon>
        <taxon>Chroococcales</taxon>
        <taxon>Aphanothecaceae</taxon>
        <taxon>Aphanothece</taxon>
    </lineage>
</organism>
<comment type="caution">
    <text evidence="1">The sequence shown here is derived from an EMBL/GenBank/DDBJ whole genome shotgun (WGS) entry which is preliminary data.</text>
</comment>
<dbReference type="RefSeq" id="WP_124977541.1">
    <property type="nucleotide sequence ID" value="NZ_BDQK01000002.1"/>
</dbReference>
<accession>A0A401IDY3</accession>
<sequence>MSIESEISRLLDVMPASGRMLTKIVSQPQQSKVIDAPFTPPWKWNNRPIYINFDLWRRLSRGQRDLLVLRATSSLIAIKWFKPDVYQGIVLAGVIGLTVEGIQGDGLGMLVAGGLSAIAANHIWRNNRSVQREIDADEAAIKVAVRRGYTDVEAAKNLLEGIEVTAQLEGRSNLNFTELIRTQHLKAMANLSPVGVPDRVKMNE</sequence>
<dbReference type="EMBL" id="BDQK01000002">
    <property type="protein sequence ID" value="GBF79434.1"/>
    <property type="molecule type" value="Genomic_DNA"/>
</dbReference>